<evidence type="ECO:0000313" key="2">
    <source>
        <dbReference type="EMBL" id="MFB9328837.1"/>
    </source>
</evidence>
<dbReference type="RefSeq" id="WP_377498536.1">
    <property type="nucleotide sequence ID" value="NZ_JBHMDO010000038.1"/>
</dbReference>
<name>A0ABV5KXP8_9BACL</name>
<organism evidence="2 3">
    <name type="scientific">Paenibacillus aurantiacus</name>
    <dbReference type="NCBI Taxonomy" id="1936118"/>
    <lineage>
        <taxon>Bacteria</taxon>
        <taxon>Bacillati</taxon>
        <taxon>Bacillota</taxon>
        <taxon>Bacilli</taxon>
        <taxon>Bacillales</taxon>
        <taxon>Paenibacillaceae</taxon>
        <taxon>Paenibacillus</taxon>
    </lineage>
</organism>
<dbReference type="Pfam" id="PF13160">
    <property type="entry name" value="DUF3995"/>
    <property type="match status" value="1"/>
</dbReference>
<dbReference type="Proteomes" id="UP001589747">
    <property type="component" value="Unassembled WGS sequence"/>
</dbReference>
<keyword evidence="3" id="KW-1185">Reference proteome</keyword>
<sequence length="140" mass="15001">MVHLVTWIVGSILILLSGVHLYWMAGGKKGTIAVVPSKGRKPLFRPTMAATGAVALSLAAAGWFALALGGAAGRLPLSESFYSYGGWALSAIFLIRAVGDFRWVGFFKKHKGTVFAKWDSALYSPLCVFLGVCLVIMTLH</sequence>
<proteinExistence type="predicted"/>
<feature type="transmembrane region" description="Helical" evidence="1">
    <location>
        <begin position="46"/>
        <end position="69"/>
    </location>
</feature>
<dbReference type="InterPro" id="IPR025058">
    <property type="entry name" value="DUF3995"/>
</dbReference>
<reference evidence="2 3" key="1">
    <citation type="submission" date="2024-09" db="EMBL/GenBank/DDBJ databases">
        <authorList>
            <person name="Sun Q."/>
            <person name="Mori K."/>
        </authorList>
    </citation>
    <scope>NUCLEOTIDE SEQUENCE [LARGE SCALE GENOMIC DNA]</scope>
    <source>
        <strain evidence="2 3">TISTR 2452</strain>
    </source>
</reference>
<keyword evidence="1" id="KW-1133">Transmembrane helix</keyword>
<keyword evidence="1" id="KW-0472">Membrane</keyword>
<gene>
    <name evidence="2" type="ORF">ACFFSY_23120</name>
</gene>
<feature type="transmembrane region" description="Helical" evidence="1">
    <location>
        <begin position="120"/>
        <end position="139"/>
    </location>
</feature>
<feature type="transmembrane region" description="Helical" evidence="1">
    <location>
        <begin position="6"/>
        <end position="25"/>
    </location>
</feature>
<protein>
    <submittedName>
        <fullName evidence="2">DUF3995 domain-containing protein</fullName>
    </submittedName>
</protein>
<feature type="transmembrane region" description="Helical" evidence="1">
    <location>
        <begin position="81"/>
        <end position="99"/>
    </location>
</feature>
<dbReference type="EMBL" id="JBHMDO010000038">
    <property type="protein sequence ID" value="MFB9328837.1"/>
    <property type="molecule type" value="Genomic_DNA"/>
</dbReference>
<keyword evidence="1" id="KW-0812">Transmembrane</keyword>
<accession>A0ABV5KXP8</accession>
<evidence type="ECO:0000313" key="3">
    <source>
        <dbReference type="Proteomes" id="UP001589747"/>
    </source>
</evidence>
<evidence type="ECO:0000256" key="1">
    <source>
        <dbReference type="SAM" id="Phobius"/>
    </source>
</evidence>
<comment type="caution">
    <text evidence="2">The sequence shown here is derived from an EMBL/GenBank/DDBJ whole genome shotgun (WGS) entry which is preliminary data.</text>
</comment>